<evidence type="ECO:0000313" key="3">
    <source>
        <dbReference type="Proteomes" id="UP000324222"/>
    </source>
</evidence>
<keyword evidence="1" id="KW-1133">Transmembrane helix</keyword>
<evidence type="ECO:0000256" key="1">
    <source>
        <dbReference type="SAM" id="Phobius"/>
    </source>
</evidence>
<accession>A0A5B7F9F5</accession>
<dbReference type="Proteomes" id="UP000324222">
    <property type="component" value="Unassembled WGS sequence"/>
</dbReference>
<dbReference type="EMBL" id="VSRR010005339">
    <property type="protein sequence ID" value="MPC42187.1"/>
    <property type="molecule type" value="Genomic_DNA"/>
</dbReference>
<dbReference type="AlphaFoldDB" id="A0A5B7F9F5"/>
<keyword evidence="2" id="KW-0675">Receptor</keyword>
<reference evidence="2 3" key="1">
    <citation type="submission" date="2019-05" db="EMBL/GenBank/DDBJ databases">
        <title>Another draft genome of Portunus trituberculatus and its Hox gene families provides insights of decapod evolution.</title>
        <authorList>
            <person name="Jeong J.-H."/>
            <person name="Song I."/>
            <person name="Kim S."/>
            <person name="Choi T."/>
            <person name="Kim D."/>
            <person name="Ryu S."/>
            <person name="Kim W."/>
        </authorList>
    </citation>
    <scope>NUCLEOTIDE SEQUENCE [LARGE SCALE GENOMIC DNA]</scope>
    <source>
        <tissue evidence="2">Muscle</tissue>
    </source>
</reference>
<organism evidence="2 3">
    <name type="scientific">Portunus trituberculatus</name>
    <name type="common">Swimming crab</name>
    <name type="synonym">Neptunus trituberculatus</name>
    <dbReference type="NCBI Taxonomy" id="210409"/>
    <lineage>
        <taxon>Eukaryota</taxon>
        <taxon>Metazoa</taxon>
        <taxon>Ecdysozoa</taxon>
        <taxon>Arthropoda</taxon>
        <taxon>Crustacea</taxon>
        <taxon>Multicrustacea</taxon>
        <taxon>Malacostraca</taxon>
        <taxon>Eumalacostraca</taxon>
        <taxon>Eucarida</taxon>
        <taxon>Decapoda</taxon>
        <taxon>Pleocyemata</taxon>
        <taxon>Brachyura</taxon>
        <taxon>Eubrachyura</taxon>
        <taxon>Portunoidea</taxon>
        <taxon>Portunidae</taxon>
        <taxon>Portuninae</taxon>
        <taxon>Portunus</taxon>
    </lineage>
</organism>
<comment type="caution">
    <text evidence="2">The sequence shown here is derived from an EMBL/GenBank/DDBJ whole genome shotgun (WGS) entry which is preliminary data.</text>
</comment>
<proteinExistence type="predicted"/>
<keyword evidence="3" id="KW-1185">Reference proteome</keyword>
<dbReference type="FunFam" id="3.40.190.10:FF:000160">
    <property type="entry name" value="GLutamate Receptor family (AMPA)"/>
    <property type="match status" value="1"/>
</dbReference>
<gene>
    <name evidence="2" type="primary">GRIK5_1</name>
    <name evidence="2" type="ORF">E2C01_035802</name>
</gene>
<feature type="transmembrane region" description="Helical" evidence="1">
    <location>
        <begin position="188"/>
        <end position="208"/>
    </location>
</feature>
<feature type="transmembrane region" description="Helical" evidence="1">
    <location>
        <begin position="106"/>
        <end position="131"/>
    </location>
</feature>
<keyword evidence="1" id="KW-0812">Transmembrane</keyword>
<dbReference type="OrthoDB" id="5984008at2759"/>
<dbReference type="SUPFAM" id="SSF53850">
    <property type="entry name" value="Periplasmic binding protein-like II"/>
    <property type="match status" value="1"/>
</dbReference>
<sequence>MRRCSPLFQVRNNEKGEFAFIHDASEIRYEVLQDCQLTEVGEPFAEQPYAIAVQQGSHLQDEISRAILELQKDRYFEALTAKFWNRTERGACPDDSDSEGITLQSLGGVFIATLIGLALAMVALAVEVLYYKRGKGSHVSDITPRKSLKMVPNKSHVSRINVTPVMESSGRQEVVDTSRREVSRSGGVYGLEGIGLMLALTFIIRVIGDIVRRATQGRALAWSVEREVEKMWSKVVAALT</sequence>
<name>A0A5B7F9F5_PORTR</name>
<dbReference type="InterPro" id="IPR015683">
    <property type="entry name" value="Ionotropic_Glu_rcpt"/>
</dbReference>
<keyword evidence="1" id="KW-0472">Membrane</keyword>
<dbReference type="PANTHER" id="PTHR18966">
    <property type="entry name" value="IONOTROPIC GLUTAMATE RECEPTOR"/>
    <property type="match status" value="1"/>
</dbReference>
<evidence type="ECO:0000313" key="2">
    <source>
        <dbReference type="EMBL" id="MPC42187.1"/>
    </source>
</evidence>
<protein>
    <submittedName>
        <fullName evidence="2">Glutamate receptor ionotropic, kainate 5</fullName>
    </submittedName>
</protein>
<dbReference type="Gene3D" id="3.40.190.10">
    <property type="entry name" value="Periplasmic binding protein-like II"/>
    <property type="match status" value="2"/>
</dbReference>